<keyword evidence="4 6" id="KW-1133">Transmembrane helix</keyword>
<sequence>MLRSKIENFISQKISVKTYKRITAFIDHYFGGLFHSLHNGHLFLSAAGIAYSIIISAIPLVLLIFSVLGSIIDPSTIEEQVNTAIKEIIPYHASAEYMKRFILSRIPEVLQYKTLAGWIGSFGLLFTSTWLFSSMRTILNKIFKVEETKSAVVGMLRDFGMVILILVFILLSTFLLPIINFFVSLTEEIEILKQFGFGTLANDLVTYLSLVLMFIMFYLFYKFIPYGKLGPRVSLVAALWATILWEIVRLVFEYYVVNFLALNKLYGTFLFFAVVMFWIFYASIVFLLGAEIGQLYRERREMRGIEKKEIEVQ</sequence>
<dbReference type="PANTHER" id="PTHR30213">
    <property type="entry name" value="INNER MEMBRANE PROTEIN YHJD"/>
    <property type="match status" value="1"/>
</dbReference>
<dbReference type="NCBIfam" id="TIGR00765">
    <property type="entry name" value="yihY_not_rbn"/>
    <property type="match status" value="1"/>
</dbReference>
<feature type="transmembrane region" description="Helical" evidence="6">
    <location>
        <begin position="42"/>
        <end position="72"/>
    </location>
</feature>
<dbReference type="EMBL" id="UOGD01000211">
    <property type="protein sequence ID" value="VAX22042.1"/>
    <property type="molecule type" value="Genomic_DNA"/>
</dbReference>
<feature type="transmembrane region" description="Helical" evidence="6">
    <location>
        <begin position="159"/>
        <end position="184"/>
    </location>
</feature>
<evidence type="ECO:0000256" key="3">
    <source>
        <dbReference type="ARBA" id="ARBA00022692"/>
    </source>
</evidence>
<name>A0A3B1C1R5_9ZZZZ</name>
<feature type="transmembrane region" description="Helical" evidence="6">
    <location>
        <begin position="233"/>
        <end position="257"/>
    </location>
</feature>
<protein>
    <recommendedName>
        <fullName evidence="8">Inner membrane protein YihY, formerly thought to be RNase BN</fullName>
    </recommendedName>
</protein>
<evidence type="ECO:0000256" key="5">
    <source>
        <dbReference type="ARBA" id="ARBA00023136"/>
    </source>
</evidence>
<reference evidence="7" key="1">
    <citation type="submission" date="2018-06" db="EMBL/GenBank/DDBJ databases">
        <authorList>
            <person name="Zhirakovskaya E."/>
        </authorList>
    </citation>
    <scope>NUCLEOTIDE SEQUENCE</scope>
</reference>
<evidence type="ECO:0008006" key="8">
    <source>
        <dbReference type="Google" id="ProtNLM"/>
    </source>
</evidence>
<keyword evidence="5 6" id="KW-0472">Membrane</keyword>
<dbReference type="Pfam" id="PF03631">
    <property type="entry name" value="Virul_fac_BrkB"/>
    <property type="match status" value="1"/>
</dbReference>
<dbReference type="AlphaFoldDB" id="A0A3B1C1R5"/>
<evidence type="ECO:0000256" key="1">
    <source>
        <dbReference type="ARBA" id="ARBA00004651"/>
    </source>
</evidence>
<evidence type="ECO:0000256" key="6">
    <source>
        <dbReference type="SAM" id="Phobius"/>
    </source>
</evidence>
<dbReference type="PIRSF" id="PIRSF035875">
    <property type="entry name" value="RNase_BN"/>
    <property type="match status" value="1"/>
</dbReference>
<gene>
    <name evidence="7" type="ORF">MNBD_IGNAVI01-875</name>
</gene>
<accession>A0A3B1C1R5</accession>
<comment type="subcellular location">
    <subcellularLocation>
        <location evidence="1">Cell membrane</location>
        <topology evidence="1">Multi-pass membrane protein</topology>
    </subcellularLocation>
</comment>
<evidence type="ECO:0000313" key="7">
    <source>
        <dbReference type="EMBL" id="VAX22042.1"/>
    </source>
</evidence>
<dbReference type="InterPro" id="IPR017039">
    <property type="entry name" value="Virul_fac_BrkB"/>
</dbReference>
<keyword evidence="2" id="KW-1003">Cell membrane</keyword>
<dbReference type="PANTHER" id="PTHR30213:SF0">
    <property type="entry name" value="UPF0761 MEMBRANE PROTEIN YIHY"/>
    <property type="match status" value="1"/>
</dbReference>
<evidence type="ECO:0000256" key="4">
    <source>
        <dbReference type="ARBA" id="ARBA00022989"/>
    </source>
</evidence>
<proteinExistence type="predicted"/>
<keyword evidence="3 6" id="KW-0812">Transmembrane</keyword>
<organism evidence="7">
    <name type="scientific">hydrothermal vent metagenome</name>
    <dbReference type="NCBI Taxonomy" id="652676"/>
    <lineage>
        <taxon>unclassified sequences</taxon>
        <taxon>metagenomes</taxon>
        <taxon>ecological metagenomes</taxon>
    </lineage>
</organism>
<evidence type="ECO:0000256" key="2">
    <source>
        <dbReference type="ARBA" id="ARBA00022475"/>
    </source>
</evidence>
<feature type="transmembrane region" description="Helical" evidence="6">
    <location>
        <begin position="204"/>
        <end position="221"/>
    </location>
</feature>
<feature type="transmembrane region" description="Helical" evidence="6">
    <location>
        <begin position="115"/>
        <end position="139"/>
    </location>
</feature>
<dbReference type="GO" id="GO:0005886">
    <property type="term" value="C:plasma membrane"/>
    <property type="evidence" value="ECO:0007669"/>
    <property type="project" value="UniProtKB-SubCell"/>
</dbReference>
<feature type="transmembrane region" description="Helical" evidence="6">
    <location>
        <begin position="269"/>
        <end position="290"/>
    </location>
</feature>